<reference evidence="1" key="1">
    <citation type="submission" date="2024-07" db="EMBL/GenBank/DDBJ databases">
        <authorList>
            <person name="Li X.-J."/>
            <person name="Wang X."/>
        </authorList>
    </citation>
    <scope>NUCLEOTIDE SEQUENCE</scope>
    <source>
        <strain evidence="1">HSP-536</strain>
    </source>
</reference>
<dbReference type="Gene3D" id="1.25.40.10">
    <property type="entry name" value="Tetratricopeptide repeat domain"/>
    <property type="match status" value="2"/>
</dbReference>
<accession>A0AB39V6U8</accession>
<proteinExistence type="predicted"/>
<dbReference type="RefSeq" id="WP_369716912.1">
    <property type="nucleotide sequence ID" value="NZ_CP165647.1"/>
</dbReference>
<evidence type="ECO:0000313" key="1">
    <source>
        <dbReference type="EMBL" id="XDU62999.1"/>
    </source>
</evidence>
<dbReference type="EMBL" id="CP165647">
    <property type="protein sequence ID" value="XDU62999.1"/>
    <property type="molecule type" value="Genomic_DNA"/>
</dbReference>
<sequence>MKKVLIGLFLVASLSVLGEKRVENAKSKQNYRISIDSNYYAVDGSLMTMYSKEKVDFKNKYLAAEKKDDTKKIIELLKKYVEKYPDDAFAYELIGTKYSILMNSKEAEKYYLKAIELGDNIDTGLYSLALLYNDDDALKSLHLTPNEEKEKLKIRDKYKKELSNTSFTYESLKDLRNHKISALIGNAYSIYKLAIYYSSTEDYKLSEKYAKEFLEFDKENIEILNILSNAYIAQKKYAESEKLFLPLAQKGMMQAQYLLALGYYHAGNLKEAEKWAKKTFEKPERKQSDDIEAAKELLNRINSKLKELNKK</sequence>
<dbReference type="SMART" id="SM00028">
    <property type="entry name" value="TPR"/>
    <property type="match status" value="3"/>
</dbReference>
<name>A0AB39V6U8_9FUSO</name>
<dbReference type="SUPFAM" id="SSF81901">
    <property type="entry name" value="HCP-like"/>
    <property type="match status" value="1"/>
</dbReference>
<protein>
    <submittedName>
        <fullName evidence="1">Tetratricopeptide repeat protein</fullName>
    </submittedName>
</protein>
<organism evidence="1">
    <name type="scientific">Leptotrichia alba</name>
    <dbReference type="NCBI Taxonomy" id="3239304"/>
    <lineage>
        <taxon>Bacteria</taxon>
        <taxon>Fusobacteriati</taxon>
        <taxon>Fusobacteriota</taxon>
        <taxon>Fusobacteriia</taxon>
        <taxon>Fusobacteriales</taxon>
        <taxon>Leptotrichiaceae</taxon>
        <taxon>Leptotrichia</taxon>
    </lineage>
</organism>
<dbReference type="InterPro" id="IPR019734">
    <property type="entry name" value="TPR_rpt"/>
</dbReference>
<dbReference type="KEGG" id="lala:AB8B28_03870"/>
<dbReference type="InterPro" id="IPR011990">
    <property type="entry name" value="TPR-like_helical_dom_sf"/>
</dbReference>
<dbReference type="AlphaFoldDB" id="A0AB39V6U8"/>
<gene>
    <name evidence="1" type="ORF">AB8B28_03870</name>
</gene>